<gene>
    <name evidence="1" type="ORF">EBB54_10205</name>
</gene>
<keyword evidence="2" id="KW-1185">Reference proteome</keyword>
<reference evidence="1" key="1">
    <citation type="submission" date="2018-10" db="EMBL/GenBank/DDBJ databases">
        <title>Schaedlerella arabinophila gen. nov. sp. nov., isolated from the mouse intestinal tract and comparative analysis with the genome of the closely related altered Schaedler flora strain ASF502.</title>
        <authorList>
            <person name="Miyake S."/>
            <person name="Soh M."/>
            <person name="Seedorf H."/>
        </authorList>
    </citation>
    <scope>NUCLEOTIDE SEQUENCE [LARGE SCALE GENOMIC DNA]</scope>
    <source>
        <strain evidence="1">DSM 106076</strain>
    </source>
</reference>
<dbReference type="GO" id="GO:0003677">
    <property type="term" value="F:DNA binding"/>
    <property type="evidence" value="ECO:0007669"/>
    <property type="project" value="UniProtKB-KW"/>
</dbReference>
<proteinExistence type="predicted"/>
<organism evidence="1 2">
    <name type="scientific">Schaedlerella arabinosiphila</name>
    <dbReference type="NCBI Taxonomy" id="2044587"/>
    <lineage>
        <taxon>Bacteria</taxon>
        <taxon>Bacillati</taxon>
        <taxon>Bacillota</taxon>
        <taxon>Clostridia</taxon>
        <taxon>Lachnospirales</taxon>
        <taxon>Lachnospiraceae</taxon>
        <taxon>Schaedlerella</taxon>
    </lineage>
</organism>
<comment type="caution">
    <text evidence="1">The sequence shown here is derived from an EMBL/GenBank/DDBJ whole genome shotgun (WGS) entry which is preliminary data.</text>
</comment>
<dbReference type="EMBL" id="RHJS01000002">
    <property type="protein sequence ID" value="RRK35283.1"/>
    <property type="molecule type" value="Genomic_DNA"/>
</dbReference>
<dbReference type="RefSeq" id="WP_125127326.1">
    <property type="nucleotide sequence ID" value="NZ_RHJS01000002.1"/>
</dbReference>
<evidence type="ECO:0000313" key="1">
    <source>
        <dbReference type="EMBL" id="RRK35283.1"/>
    </source>
</evidence>
<sequence length="70" mass="7879">MKFLTTTETGKKWNLSARRVGVLCSEGRIPDVQKTGNTWLIPENAEKPADARIKSGKYIKSKIETEEQAE</sequence>
<accession>A0A3R8JV63</accession>
<keyword evidence="1" id="KW-0238">DNA-binding</keyword>
<protein>
    <submittedName>
        <fullName evidence="1">DNA-binding protein</fullName>
    </submittedName>
</protein>
<dbReference type="Proteomes" id="UP000274920">
    <property type="component" value="Unassembled WGS sequence"/>
</dbReference>
<dbReference type="AlphaFoldDB" id="A0A3R8JV63"/>
<evidence type="ECO:0000313" key="2">
    <source>
        <dbReference type="Proteomes" id="UP000274920"/>
    </source>
</evidence>
<name>A0A3R8JV63_9FIRM</name>